<evidence type="ECO:0000313" key="1">
    <source>
        <dbReference type="EMBL" id="CAG9310693.1"/>
    </source>
</evidence>
<organism evidence="1 2">
    <name type="scientific">Blepharisma stoltei</name>
    <dbReference type="NCBI Taxonomy" id="1481888"/>
    <lineage>
        <taxon>Eukaryota</taxon>
        <taxon>Sar</taxon>
        <taxon>Alveolata</taxon>
        <taxon>Ciliophora</taxon>
        <taxon>Postciliodesmatophora</taxon>
        <taxon>Heterotrichea</taxon>
        <taxon>Heterotrichida</taxon>
        <taxon>Blepharismidae</taxon>
        <taxon>Blepharisma</taxon>
    </lineage>
</organism>
<dbReference type="EMBL" id="CAJZBQ010000002">
    <property type="protein sequence ID" value="CAG9310693.1"/>
    <property type="molecule type" value="Genomic_DNA"/>
</dbReference>
<reference evidence="1" key="1">
    <citation type="submission" date="2021-09" db="EMBL/GenBank/DDBJ databases">
        <authorList>
            <consortium name="AG Swart"/>
            <person name="Singh M."/>
            <person name="Singh A."/>
            <person name="Seah K."/>
            <person name="Emmerich C."/>
        </authorList>
    </citation>
    <scope>NUCLEOTIDE SEQUENCE</scope>
    <source>
        <strain evidence="1">ATCC30299</strain>
    </source>
</reference>
<name>A0AAU9IEU4_9CILI</name>
<proteinExistence type="predicted"/>
<sequence length="340" mass="39772">MISNSKSSNAYTELKLKELKFFKLKIANIKSRKLVLERRSQKSNELEFYGSNNIKLDKLETLKESSEKIFWNIKTSYQTNWNLIYLFKTEKEIRDIYSKYIEAYNDYSRKINEMIQSLKASSSSYIYEDTKYLYLFDNMVCGVELIQFDIEKSQQKKINIGFDKIVINDIMTVLLPNNELFFLGINKIYCIACTIDLNSYKIKRVLPLTYYNYKSGIFITIASEVSILLEENPFTRSSEEKTLIQRFDLISNRWIVQPSIPNLLTSFSAVPFKTKVLIAGSESKNYIYEYDISLESFSKIDFRLENTRILLLTGNSRVYLLENDGVYGKANPIANMCEIK</sequence>
<dbReference type="SUPFAM" id="SSF50965">
    <property type="entry name" value="Galactose oxidase, central domain"/>
    <property type="match status" value="1"/>
</dbReference>
<evidence type="ECO:0000313" key="2">
    <source>
        <dbReference type="Proteomes" id="UP001162131"/>
    </source>
</evidence>
<accession>A0AAU9IEU4</accession>
<protein>
    <submittedName>
        <fullName evidence="1">Uncharacterized protein</fullName>
    </submittedName>
</protein>
<dbReference type="AlphaFoldDB" id="A0AAU9IEU4"/>
<gene>
    <name evidence="1" type="ORF">BSTOLATCC_MIC1533</name>
</gene>
<dbReference type="InterPro" id="IPR011043">
    <property type="entry name" value="Gal_Oxase/kelch_b-propeller"/>
</dbReference>
<comment type="caution">
    <text evidence="1">The sequence shown here is derived from an EMBL/GenBank/DDBJ whole genome shotgun (WGS) entry which is preliminary data.</text>
</comment>
<keyword evidence="2" id="KW-1185">Reference proteome</keyword>
<dbReference type="Proteomes" id="UP001162131">
    <property type="component" value="Unassembled WGS sequence"/>
</dbReference>